<dbReference type="GO" id="GO:0051213">
    <property type="term" value="F:dioxygenase activity"/>
    <property type="evidence" value="ECO:0007669"/>
    <property type="project" value="UniProtKB-KW"/>
</dbReference>
<evidence type="ECO:0000256" key="3">
    <source>
        <dbReference type="ARBA" id="ARBA00023002"/>
    </source>
</evidence>
<evidence type="ECO:0000256" key="5">
    <source>
        <dbReference type="ARBA" id="ARBA00035013"/>
    </source>
</evidence>
<dbReference type="RefSeq" id="XP_035321939.1">
    <property type="nucleotide sequence ID" value="XM_035468805.1"/>
</dbReference>
<keyword evidence="3" id="KW-0560">Oxidoreductase</keyword>
<dbReference type="Proteomes" id="UP000749293">
    <property type="component" value="Unassembled WGS sequence"/>
</dbReference>
<feature type="compositionally biased region" description="Basic and acidic residues" evidence="8">
    <location>
        <begin position="319"/>
        <end position="330"/>
    </location>
</feature>
<dbReference type="Gene3D" id="3.10.180.80">
    <property type="entry name" value="Uncharacterised protein PF07063, DUF1338"/>
    <property type="match status" value="2"/>
</dbReference>
<organism evidence="9 10">
    <name type="scientific">Geosmithia morbida</name>
    <dbReference type="NCBI Taxonomy" id="1094350"/>
    <lineage>
        <taxon>Eukaryota</taxon>
        <taxon>Fungi</taxon>
        <taxon>Dikarya</taxon>
        <taxon>Ascomycota</taxon>
        <taxon>Pezizomycotina</taxon>
        <taxon>Sordariomycetes</taxon>
        <taxon>Hypocreomycetidae</taxon>
        <taxon>Hypocreales</taxon>
        <taxon>Bionectriaceae</taxon>
        <taxon>Geosmithia</taxon>
    </lineage>
</organism>
<keyword evidence="2" id="KW-0223">Dioxygenase</keyword>
<proteinExistence type="inferred from homology"/>
<dbReference type="PANTHER" id="PTHR39479">
    <property type="match status" value="1"/>
</dbReference>
<dbReference type="GeneID" id="55973061"/>
<dbReference type="AlphaFoldDB" id="A0A9P5D1Z4"/>
<gene>
    <name evidence="9" type="ORF">GMORB2_6838</name>
</gene>
<reference evidence="9" key="1">
    <citation type="submission" date="2020-03" db="EMBL/GenBank/DDBJ databases">
        <title>Site-based positive gene gene selection in Geosmithia morbida across the United States reveals a broad range of putative effectors and factors for local host and environmental adapation.</title>
        <authorList>
            <person name="Onufrak A."/>
            <person name="Murdoch R.W."/>
            <person name="Gazis R."/>
            <person name="Huff M."/>
            <person name="Staton M."/>
            <person name="Klingeman W."/>
            <person name="Hadziabdic D."/>
        </authorList>
    </citation>
    <scope>NUCLEOTIDE SEQUENCE</scope>
    <source>
        <strain evidence="9">1262</strain>
    </source>
</reference>
<feature type="region of interest" description="Disordered" evidence="8">
    <location>
        <begin position="295"/>
        <end position="330"/>
    </location>
</feature>
<comment type="cofactor">
    <cofactor evidence="1">
        <name>Fe(2+)</name>
        <dbReference type="ChEBI" id="CHEBI:29033"/>
    </cofactor>
</comment>
<dbReference type="InterPro" id="IPR009770">
    <property type="entry name" value="HGLS"/>
</dbReference>
<evidence type="ECO:0000313" key="10">
    <source>
        <dbReference type="Proteomes" id="UP000749293"/>
    </source>
</evidence>
<dbReference type="Pfam" id="PF07063">
    <property type="entry name" value="HGLS"/>
    <property type="match status" value="2"/>
</dbReference>
<sequence>MTSALPSPWSCQPCTRRDPPLYGDPVHVVSKVDDAALSESVDPKALSIKYGDVASTRLDVERHAAIRLGTPHELRTTSRVSPIIGLLHTVGVLRPVGGGVPMHATCFRPGTQASLHRNPLHVFTSVQRPVLLRDRAARTLAMDLLSRRPALGQNRGPPATLLSHPAASDELPLAVEEAIKFLPSGVVAARARLAPHPVRQDQRAGRGRHTRRQELYDELLDEVMVTTNYSPDTLSAQKMDATMAEGEEWKLLGSDGSGMIHLEKLVEDGMLEALPITYEDFLPLSVAGILQSNLGQSSEDQGVEVTPDVHGMEEALGTKLDDPDEHKDAE</sequence>
<keyword evidence="4" id="KW-0408">Iron</keyword>
<accession>A0A9P5D1Z4</accession>
<comment type="similarity">
    <text evidence="5">Belongs to the 2-oxoadipate dioxygenase/decarboxylase family.</text>
</comment>
<name>A0A9P5D1Z4_9HYPO</name>
<dbReference type="EC" id="1.13.11.93" evidence="6"/>
<dbReference type="SMART" id="SM01150">
    <property type="entry name" value="DUF1338"/>
    <property type="match status" value="1"/>
</dbReference>
<keyword evidence="10" id="KW-1185">Reference proteome</keyword>
<evidence type="ECO:0000256" key="8">
    <source>
        <dbReference type="SAM" id="MobiDB-lite"/>
    </source>
</evidence>
<dbReference type="PANTHER" id="PTHR39479:SF2">
    <property type="entry name" value="2-OXOADIPATE DIOXYGENASE_DECARBOXYLASE"/>
    <property type="match status" value="1"/>
</dbReference>
<dbReference type="OrthoDB" id="8300246at2759"/>
<evidence type="ECO:0000256" key="7">
    <source>
        <dbReference type="ARBA" id="ARBA00035045"/>
    </source>
</evidence>
<evidence type="ECO:0000256" key="4">
    <source>
        <dbReference type="ARBA" id="ARBA00023004"/>
    </source>
</evidence>
<evidence type="ECO:0000256" key="1">
    <source>
        <dbReference type="ARBA" id="ARBA00001954"/>
    </source>
</evidence>
<evidence type="ECO:0000256" key="6">
    <source>
        <dbReference type="ARBA" id="ARBA00035023"/>
    </source>
</evidence>
<dbReference type="EMBL" id="JAANYQ010000007">
    <property type="protein sequence ID" value="KAF4123287.1"/>
    <property type="molecule type" value="Genomic_DNA"/>
</dbReference>
<evidence type="ECO:0000313" key="9">
    <source>
        <dbReference type="EMBL" id="KAF4123287.1"/>
    </source>
</evidence>
<protein>
    <recommendedName>
        <fullName evidence="6">2-oxoadipate dioxygenase/decarboxylase</fullName>
        <ecNumber evidence="6">1.13.11.93</ecNumber>
    </recommendedName>
    <alternativeName>
        <fullName evidence="7">2-hydroxyglutarate synthase</fullName>
    </alternativeName>
</protein>
<comment type="caution">
    <text evidence="9">The sequence shown here is derived from an EMBL/GenBank/DDBJ whole genome shotgun (WGS) entry which is preliminary data.</text>
</comment>
<evidence type="ECO:0000256" key="2">
    <source>
        <dbReference type="ARBA" id="ARBA00022964"/>
    </source>
</evidence>